<protein>
    <submittedName>
        <fullName evidence="1">Uncharacterized protein</fullName>
    </submittedName>
</protein>
<dbReference type="EMBL" id="LAZR01024183">
    <property type="protein sequence ID" value="KKL76022.1"/>
    <property type="molecule type" value="Genomic_DNA"/>
</dbReference>
<sequence length="114" mass="13376">MANYLGRPLELQPDRELRYCMKHKEVPLHLTDCASLNGEERRAWTEQLVEDNVCTKEALGWFIMGASINVNPRLYSLLQLYFVKKKDAREYARLNYSGVLYEVQICRTYGSVKR</sequence>
<organism evidence="1">
    <name type="scientific">marine sediment metagenome</name>
    <dbReference type="NCBI Taxonomy" id="412755"/>
    <lineage>
        <taxon>unclassified sequences</taxon>
        <taxon>metagenomes</taxon>
        <taxon>ecological metagenomes</taxon>
    </lineage>
</organism>
<comment type="caution">
    <text evidence="1">The sequence shown here is derived from an EMBL/GenBank/DDBJ whole genome shotgun (WGS) entry which is preliminary data.</text>
</comment>
<reference evidence="1" key="1">
    <citation type="journal article" date="2015" name="Nature">
        <title>Complex archaea that bridge the gap between prokaryotes and eukaryotes.</title>
        <authorList>
            <person name="Spang A."/>
            <person name="Saw J.H."/>
            <person name="Jorgensen S.L."/>
            <person name="Zaremba-Niedzwiedzka K."/>
            <person name="Martijn J."/>
            <person name="Lind A.E."/>
            <person name="van Eijk R."/>
            <person name="Schleper C."/>
            <person name="Guy L."/>
            <person name="Ettema T.J."/>
        </authorList>
    </citation>
    <scope>NUCLEOTIDE SEQUENCE</scope>
</reference>
<gene>
    <name evidence="1" type="ORF">LCGC14_2049080</name>
</gene>
<dbReference type="AlphaFoldDB" id="A0A0F9HLI3"/>
<evidence type="ECO:0000313" key="1">
    <source>
        <dbReference type="EMBL" id="KKL76022.1"/>
    </source>
</evidence>
<name>A0A0F9HLI3_9ZZZZ</name>
<accession>A0A0F9HLI3</accession>
<proteinExistence type="predicted"/>